<name>A0AAV3U953_9ALTE</name>
<evidence type="ECO:0000313" key="2">
    <source>
        <dbReference type="Proteomes" id="UP001409585"/>
    </source>
</evidence>
<comment type="caution">
    <text evidence="1">The sequence shown here is derived from an EMBL/GenBank/DDBJ whole genome shotgun (WGS) entry which is preliminary data.</text>
</comment>
<keyword evidence="2" id="KW-1185">Reference proteome</keyword>
<evidence type="ECO:0000313" key="1">
    <source>
        <dbReference type="EMBL" id="GAA4958107.1"/>
    </source>
</evidence>
<dbReference type="Pfam" id="PF00106">
    <property type="entry name" value="adh_short"/>
    <property type="match status" value="1"/>
</dbReference>
<dbReference type="RefSeq" id="WP_345427258.1">
    <property type="nucleotide sequence ID" value="NZ_AP031496.1"/>
</dbReference>
<protein>
    <submittedName>
        <fullName evidence="1">SDR family oxidoreductase</fullName>
    </submittedName>
</protein>
<reference evidence="2" key="1">
    <citation type="journal article" date="2019" name="Int. J. Syst. Evol. Microbiol.">
        <title>The Global Catalogue of Microorganisms (GCM) 10K type strain sequencing project: providing services to taxonomists for standard genome sequencing and annotation.</title>
        <authorList>
            <consortium name="The Broad Institute Genomics Platform"/>
            <consortium name="The Broad Institute Genome Sequencing Center for Infectious Disease"/>
            <person name="Wu L."/>
            <person name="Ma J."/>
        </authorList>
    </citation>
    <scope>NUCLEOTIDE SEQUENCE [LARGE SCALE GENOMIC DNA]</scope>
    <source>
        <strain evidence="2">JCM 19134</strain>
    </source>
</reference>
<gene>
    <name evidence="1" type="ORF">GCM10025791_43360</name>
</gene>
<dbReference type="InterPro" id="IPR002347">
    <property type="entry name" value="SDR_fam"/>
</dbReference>
<dbReference type="PANTHER" id="PTHR43431">
    <property type="entry name" value="OXIDOREDUCTASE, SHORT CHAIN DEHYDROGENASE/REDUCTASE FAMILY (AFU_ORTHOLOGUE AFUA_5G14000)"/>
    <property type="match status" value="1"/>
</dbReference>
<dbReference type="AlphaFoldDB" id="A0AAV3U953"/>
<dbReference type="Proteomes" id="UP001409585">
    <property type="component" value="Unassembled WGS sequence"/>
</dbReference>
<accession>A0AAV3U953</accession>
<dbReference type="InterPro" id="IPR036291">
    <property type="entry name" value="NAD(P)-bd_dom_sf"/>
</dbReference>
<proteinExistence type="predicted"/>
<dbReference type="SUPFAM" id="SSF51735">
    <property type="entry name" value="NAD(P)-binding Rossmann-fold domains"/>
    <property type="match status" value="1"/>
</dbReference>
<dbReference type="Gene3D" id="3.40.50.720">
    <property type="entry name" value="NAD(P)-binding Rossmann-like Domain"/>
    <property type="match status" value="1"/>
</dbReference>
<organism evidence="1 2">
    <name type="scientific">Halioxenophilus aromaticivorans</name>
    <dbReference type="NCBI Taxonomy" id="1306992"/>
    <lineage>
        <taxon>Bacteria</taxon>
        <taxon>Pseudomonadati</taxon>
        <taxon>Pseudomonadota</taxon>
        <taxon>Gammaproteobacteria</taxon>
        <taxon>Alteromonadales</taxon>
        <taxon>Alteromonadaceae</taxon>
        <taxon>Halioxenophilus</taxon>
    </lineage>
</organism>
<sequence>MPNVLIVGAGAGLSASLARCFRKAGYSVSLAARNTVKLQELADEIGAQLFTCDVCEKSDVHTLFEELDNHNFTLDTVIYNAGAYTRGPITEIDTDLTKETLMINSFGALLVAQQAAKRMLKNGRGAMLFTGASAGVKGFSQSAPFAMGKFALRGLCQSLARELAPQNVHVAHFIIDGLIYSAGRGAPYDDTAITLNPDEIAKTYLYVSEQERSAWTWELELRTNTESF</sequence>
<dbReference type="PRINTS" id="PR00081">
    <property type="entry name" value="GDHRDH"/>
</dbReference>
<dbReference type="EMBL" id="BAABLX010000076">
    <property type="protein sequence ID" value="GAA4958107.1"/>
    <property type="molecule type" value="Genomic_DNA"/>
</dbReference>
<dbReference type="PANTHER" id="PTHR43431:SF7">
    <property type="entry name" value="OXIDOREDUCTASE, SHORT CHAIN DEHYDROGENASE_REDUCTASE FAMILY (AFU_ORTHOLOGUE AFUA_5G14000)"/>
    <property type="match status" value="1"/>
</dbReference>